<evidence type="ECO:0000313" key="4">
    <source>
        <dbReference type="Proteomes" id="UP001314229"/>
    </source>
</evidence>
<keyword evidence="4" id="KW-1185">Reference proteome</keyword>
<evidence type="ECO:0000256" key="1">
    <source>
        <dbReference type="SAM" id="Coils"/>
    </source>
</evidence>
<feature type="compositionally biased region" description="Low complexity" evidence="2">
    <location>
        <begin position="458"/>
        <end position="468"/>
    </location>
</feature>
<feature type="region of interest" description="Disordered" evidence="2">
    <location>
        <begin position="1"/>
        <end position="26"/>
    </location>
</feature>
<evidence type="ECO:0000313" key="3">
    <source>
        <dbReference type="EMBL" id="CAK6959587.1"/>
    </source>
</evidence>
<evidence type="ECO:0000256" key="2">
    <source>
        <dbReference type="SAM" id="MobiDB-lite"/>
    </source>
</evidence>
<keyword evidence="1" id="KW-0175">Coiled coil</keyword>
<gene>
    <name evidence="3" type="ORF">FSCOSCO3_A008281</name>
</gene>
<reference evidence="3 4" key="1">
    <citation type="submission" date="2024-01" db="EMBL/GenBank/DDBJ databases">
        <authorList>
            <person name="Alioto T."/>
            <person name="Alioto T."/>
            <person name="Gomez Garrido J."/>
        </authorList>
    </citation>
    <scope>NUCLEOTIDE SEQUENCE [LARGE SCALE GENOMIC DNA]</scope>
</reference>
<name>A0AAV1NJ32_SCOSC</name>
<organism evidence="3 4">
    <name type="scientific">Scomber scombrus</name>
    <name type="common">Atlantic mackerel</name>
    <name type="synonym">Scomber vernalis</name>
    <dbReference type="NCBI Taxonomy" id="13677"/>
    <lineage>
        <taxon>Eukaryota</taxon>
        <taxon>Metazoa</taxon>
        <taxon>Chordata</taxon>
        <taxon>Craniata</taxon>
        <taxon>Vertebrata</taxon>
        <taxon>Euteleostomi</taxon>
        <taxon>Actinopterygii</taxon>
        <taxon>Neopterygii</taxon>
        <taxon>Teleostei</taxon>
        <taxon>Neoteleostei</taxon>
        <taxon>Acanthomorphata</taxon>
        <taxon>Pelagiaria</taxon>
        <taxon>Scombriformes</taxon>
        <taxon>Scombridae</taxon>
        <taxon>Scomber</taxon>
    </lineage>
</organism>
<keyword evidence="3" id="KW-0969">Cilium</keyword>
<dbReference type="AlphaFoldDB" id="A0AAV1NJ32"/>
<proteinExistence type="predicted"/>
<comment type="caution">
    <text evidence="3">The sequence shown here is derived from an EMBL/GenBank/DDBJ whole genome shotgun (WGS) entry which is preliminary data.</text>
</comment>
<keyword evidence="3" id="KW-0966">Cell projection</keyword>
<keyword evidence="3" id="KW-0282">Flagellum</keyword>
<feature type="region of interest" description="Disordered" evidence="2">
    <location>
        <begin position="451"/>
        <end position="471"/>
    </location>
</feature>
<feature type="region of interest" description="Disordered" evidence="2">
    <location>
        <begin position="224"/>
        <end position="243"/>
    </location>
</feature>
<feature type="coiled-coil region" evidence="1">
    <location>
        <begin position="50"/>
        <end position="209"/>
    </location>
</feature>
<sequence length="504" mass="58563">MQETVGKVEKSEDSSNQTNKYTKRKSKESLIMEDIFSCDVSEKSLYLKQIQYLEEQLERCQLKYEERKKQMKSLVSEFDTLEIDKKEVTTCLKLTETAKEKVDKVVAQLQSQQREVEQDIETLKMQQNQQRRELQDKINELKSHIMMKASKFETHKEQLMSDMESLVQQHQATINSLKEQHEAATNSMKEKHEADFNSLKKEAESEREIFMDEALRNAENCLEEKTSESLKDERAQHSKTMEQRELLLKENTTLWREKYDLQDLCCDTKTEIKKVTKQSLFNEKDAGQLRSKNKKLRAKLKDCIITQEVQEQTLTEKEADMANERQHLTELCCQKIDQVEQLGVELHKERNRARELEIIIWEAVVIHRCIVTSEKTPKTEAKMHRMLEVLESCDLQVTDSALNDAIEKTSAGQGPWTGGRPTREKARRMLTDPLFLLAKFRPGDLGFIPRPRWKHHPAASGPAAAQSSNNLSTVRKHSVLLEHPRLNAGPNPFLLKWIKTELGL</sequence>
<feature type="compositionally biased region" description="Basic and acidic residues" evidence="2">
    <location>
        <begin position="1"/>
        <end position="13"/>
    </location>
</feature>
<dbReference type="EMBL" id="CAWUFR010000040">
    <property type="protein sequence ID" value="CAK6959587.1"/>
    <property type="molecule type" value="Genomic_DNA"/>
</dbReference>
<accession>A0AAV1NJ32</accession>
<protein>
    <submittedName>
        <fullName evidence="3">Cilia- and flagella-associated protein 157-like</fullName>
    </submittedName>
</protein>
<dbReference type="Proteomes" id="UP001314229">
    <property type="component" value="Unassembled WGS sequence"/>
</dbReference>